<comment type="caution">
    <text evidence="1">The sequence shown here is derived from an EMBL/GenBank/DDBJ whole genome shotgun (WGS) entry which is preliminary data.</text>
</comment>
<evidence type="ECO:0000313" key="1">
    <source>
        <dbReference type="EMBL" id="GIY46993.1"/>
    </source>
</evidence>
<dbReference type="Proteomes" id="UP001054945">
    <property type="component" value="Unassembled WGS sequence"/>
</dbReference>
<name>A0AAV4TK47_CAEEX</name>
<proteinExistence type="predicted"/>
<keyword evidence="2" id="KW-1185">Reference proteome</keyword>
<evidence type="ECO:0000313" key="2">
    <source>
        <dbReference type="Proteomes" id="UP001054945"/>
    </source>
</evidence>
<reference evidence="1 2" key="1">
    <citation type="submission" date="2021-06" db="EMBL/GenBank/DDBJ databases">
        <title>Caerostris extrusa draft genome.</title>
        <authorList>
            <person name="Kono N."/>
            <person name="Arakawa K."/>
        </authorList>
    </citation>
    <scope>NUCLEOTIDE SEQUENCE [LARGE SCALE GENOMIC DNA]</scope>
</reference>
<sequence length="96" mass="11069">MISKRERAARFLHSSSKHHHYQIFLSYPDILRSPNSNLKTILINVLRHLLLFKPRDSYTTTPGHSPFPTHLVSFYLVSAGQEQDLAVVLIRKICLS</sequence>
<dbReference type="AlphaFoldDB" id="A0AAV4TK47"/>
<dbReference type="EMBL" id="BPLR01011511">
    <property type="protein sequence ID" value="GIY46993.1"/>
    <property type="molecule type" value="Genomic_DNA"/>
</dbReference>
<protein>
    <recommendedName>
        <fullName evidence="3">Maturase K</fullName>
    </recommendedName>
</protein>
<gene>
    <name evidence="1" type="ORF">CEXT_292051</name>
</gene>
<accession>A0AAV4TK47</accession>
<organism evidence="1 2">
    <name type="scientific">Caerostris extrusa</name>
    <name type="common">Bark spider</name>
    <name type="synonym">Caerostris bankana</name>
    <dbReference type="NCBI Taxonomy" id="172846"/>
    <lineage>
        <taxon>Eukaryota</taxon>
        <taxon>Metazoa</taxon>
        <taxon>Ecdysozoa</taxon>
        <taxon>Arthropoda</taxon>
        <taxon>Chelicerata</taxon>
        <taxon>Arachnida</taxon>
        <taxon>Araneae</taxon>
        <taxon>Araneomorphae</taxon>
        <taxon>Entelegynae</taxon>
        <taxon>Araneoidea</taxon>
        <taxon>Araneidae</taxon>
        <taxon>Caerostris</taxon>
    </lineage>
</organism>
<evidence type="ECO:0008006" key="3">
    <source>
        <dbReference type="Google" id="ProtNLM"/>
    </source>
</evidence>